<dbReference type="Proteomes" id="UP001106592">
    <property type="component" value="Unassembled WGS sequence"/>
</dbReference>
<dbReference type="AlphaFoldDB" id="A0A9Q2XKS0"/>
<dbReference type="EMBL" id="JAHTBI010000053">
    <property type="protein sequence ID" value="MBV6288508.1"/>
    <property type="molecule type" value="Genomic_DNA"/>
</dbReference>
<proteinExistence type="predicted"/>
<name>A0A9Q2XKS0_9PSED</name>
<dbReference type="PROSITE" id="PS51257">
    <property type="entry name" value="PROKAR_LIPOPROTEIN"/>
    <property type="match status" value="1"/>
</dbReference>
<dbReference type="RefSeq" id="WP_217976505.1">
    <property type="nucleotide sequence ID" value="NZ_JAHTBI010000053.1"/>
</dbReference>
<organism evidence="1 2">
    <name type="scientific">Pseudomonas aegrilactucae</name>
    <dbReference type="NCBI Taxonomy" id="2854028"/>
    <lineage>
        <taxon>Bacteria</taxon>
        <taxon>Pseudomonadati</taxon>
        <taxon>Pseudomonadota</taxon>
        <taxon>Gammaproteobacteria</taxon>
        <taxon>Pseudomonadales</taxon>
        <taxon>Pseudomonadaceae</taxon>
        <taxon>Pseudomonas</taxon>
    </lineage>
</organism>
<evidence type="ECO:0000313" key="2">
    <source>
        <dbReference type="Proteomes" id="UP001106592"/>
    </source>
</evidence>
<gene>
    <name evidence="1" type="ORF">KUO17_15980</name>
</gene>
<reference evidence="1" key="2">
    <citation type="journal article" date="2023" name="Plant Pathol.">
        <title>Dismantling and reorganizing Pseudomonas marginalis sensu#lato.</title>
        <authorList>
            <person name="Sawada H."/>
            <person name="Fujikawa T."/>
            <person name="Satou M."/>
        </authorList>
    </citation>
    <scope>NUCLEOTIDE SEQUENCE</scope>
    <source>
        <strain evidence="1">MAFF 301350</strain>
    </source>
</reference>
<accession>A0A9Q2XKS0</accession>
<comment type="caution">
    <text evidence="1">The sequence shown here is derived from an EMBL/GenBank/DDBJ whole genome shotgun (WGS) entry which is preliminary data.</text>
</comment>
<protein>
    <submittedName>
        <fullName evidence="1">Lysis protein</fullName>
    </submittedName>
</protein>
<keyword evidence="2" id="KW-1185">Reference proteome</keyword>
<reference evidence="1" key="1">
    <citation type="journal article" date="2022" name="Int. J. Syst. Evol. Microbiol.">
        <title>Pseudomonas aegrilactucae sp. nov. and Pseudomonas morbosilactucae sp. nov., pathogens causing bacterial rot of lettuce in Japan.</title>
        <authorList>
            <person name="Sawada H."/>
            <person name="Fujikawa T."/>
            <person name="Satou M."/>
        </authorList>
    </citation>
    <scope>NUCLEOTIDE SEQUENCE</scope>
    <source>
        <strain evidence="1">MAFF 301350</strain>
    </source>
</reference>
<evidence type="ECO:0000313" key="1">
    <source>
        <dbReference type="EMBL" id="MBV6288508.1"/>
    </source>
</evidence>
<sequence>MSRLQATLLLTVLVLACALTWQVQGWRLGRQLAQQQQAFALERQQLAESTAAELQGERQQRRVLERELDLNDHTHYQELLDVQQAQARLRDRLATADLRLSVLIDRGATPDLPATPGTGSLDHGPARAGLDPAHARRIIAITDAGDAGLIALRACQGYVRSLTP</sequence>